<dbReference type="HAMAP" id="MF_01341">
    <property type="entry name" value="Ribosomal_uL15"/>
    <property type="match status" value="1"/>
</dbReference>
<dbReference type="EMBL" id="CP002042">
    <property type="protein sequence ID" value="ADH64729.1"/>
    <property type="molecule type" value="Genomic_DNA"/>
</dbReference>
<feature type="compositionally biased region" description="Basic residues" evidence="6">
    <location>
        <begin position="30"/>
        <end position="39"/>
    </location>
</feature>
<accession>D7BCZ6</accession>
<dbReference type="eggNOG" id="COG0200">
    <property type="taxonomic scope" value="Bacteria"/>
</dbReference>
<dbReference type="InterPro" id="IPR005749">
    <property type="entry name" value="Ribosomal_uL15_bac-type"/>
</dbReference>
<evidence type="ECO:0000256" key="4">
    <source>
        <dbReference type="HAMAP-Rule" id="MF_01341"/>
    </source>
</evidence>
<keyword evidence="4" id="KW-0699">rRNA-binding</keyword>
<dbReference type="GO" id="GO:0019843">
    <property type="term" value="F:rRNA binding"/>
    <property type="evidence" value="ECO:0007669"/>
    <property type="project" value="UniProtKB-UniRule"/>
</dbReference>
<feature type="domain" description="Large ribosomal subunit protein uL15/eL18" evidence="7">
    <location>
        <begin position="82"/>
        <end position="149"/>
    </location>
</feature>
<evidence type="ECO:0000313" key="9">
    <source>
        <dbReference type="Proteomes" id="UP000001916"/>
    </source>
</evidence>
<dbReference type="PANTHER" id="PTHR12934:SF11">
    <property type="entry name" value="LARGE RIBOSOMAL SUBUNIT PROTEIN UL15M"/>
    <property type="match status" value="1"/>
</dbReference>
<dbReference type="InterPro" id="IPR021131">
    <property type="entry name" value="Ribosomal_uL15/eL18"/>
</dbReference>
<evidence type="ECO:0000256" key="2">
    <source>
        <dbReference type="ARBA" id="ARBA00022980"/>
    </source>
</evidence>
<dbReference type="PANTHER" id="PTHR12934">
    <property type="entry name" value="50S RIBOSOMAL PROTEIN L15"/>
    <property type="match status" value="1"/>
</dbReference>
<dbReference type="OrthoDB" id="9810293at2"/>
<keyword evidence="3 4" id="KW-0687">Ribonucleoprotein</keyword>
<dbReference type="InterPro" id="IPR030878">
    <property type="entry name" value="Ribosomal_uL15"/>
</dbReference>
<gene>
    <name evidence="4" type="primary">rplO</name>
    <name evidence="8" type="ordered locus">Mesil_2888</name>
</gene>
<evidence type="ECO:0000313" key="8">
    <source>
        <dbReference type="EMBL" id="ADH64729.1"/>
    </source>
</evidence>
<feature type="region of interest" description="Disordered" evidence="6">
    <location>
        <begin position="1"/>
        <end position="70"/>
    </location>
</feature>
<evidence type="ECO:0000256" key="6">
    <source>
        <dbReference type="SAM" id="MobiDB-lite"/>
    </source>
</evidence>
<protein>
    <recommendedName>
        <fullName evidence="4">Large ribosomal subunit protein uL15</fullName>
    </recommendedName>
</protein>
<dbReference type="HOGENOM" id="CLU_055188_4_2_0"/>
<dbReference type="InterPro" id="IPR036227">
    <property type="entry name" value="Ribosomal_uL15/eL18_sf"/>
</dbReference>
<keyword evidence="2 4" id="KW-0689">Ribosomal protein</keyword>
<dbReference type="GO" id="GO:0006412">
    <property type="term" value="P:translation"/>
    <property type="evidence" value="ECO:0007669"/>
    <property type="project" value="UniProtKB-UniRule"/>
</dbReference>
<proteinExistence type="inferred from homology"/>
<dbReference type="Pfam" id="PF00828">
    <property type="entry name" value="Ribosomal_L27A"/>
    <property type="match status" value="1"/>
</dbReference>
<dbReference type="STRING" id="526227.Mesil_2888"/>
<evidence type="ECO:0000256" key="1">
    <source>
        <dbReference type="ARBA" id="ARBA00007320"/>
    </source>
</evidence>
<dbReference type="RefSeq" id="WP_013159263.1">
    <property type="nucleotide sequence ID" value="NC_014212.1"/>
</dbReference>
<comment type="similarity">
    <text evidence="1 4 5">Belongs to the universal ribosomal protein uL15 family.</text>
</comment>
<dbReference type="NCBIfam" id="TIGR01071">
    <property type="entry name" value="rplO_bact"/>
    <property type="match status" value="1"/>
</dbReference>
<dbReference type="InterPro" id="IPR001196">
    <property type="entry name" value="Ribosomal_uL15_CS"/>
</dbReference>
<reference evidence="8 9" key="1">
    <citation type="journal article" date="2010" name="Stand. Genomic Sci.">
        <title>Complete genome sequence of Meiothermus silvanus type strain (VI-R2).</title>
        <authorList>
            <person name="Sikorski J."/>
            <person name="Tindall B.J."/>
            <person name="Lowry S."/>
            <person name="Lucas S."/>
            <person name="Nolan M."/>
            <person name="Copeland A."/>
            <person name="Glavina Del Rio T."/>
            <person name="Tice H."/>
            <person name="Cheng J.F."/>
            <person name="Han C."/>
            <person name="Pitluck S."/>
            <person name="Liolios K."/>
            <person name="Ivanova N."/>
            <person name="Mavromatis K."/>
            <person name="Mikhailova N."/>
            <person name="Pati A."/>
            <person name="Goodwin L."/>
            <person name="Chen A."/>
            <person name="Palaniappan K."/>
            <person name="Land M."/>
            <person name="Hauser L."/>
            <person name="Chang Y.J."/>
            <person name="Jeffries C.D."/>
            <person name="Rohde M."/>
            <person name="Goker M."/>
            <person name="Woyke T."/>
            <person name="Bristow J."/>
            <person name="Eisen J.A."/>
            <person name="Markowitz V."/>
            <person name="Hugenholtz P."/>
            <person name="Kyrpides N.C."/>
            <person name="Klenk H.P."/>
            <person name="Lapidus A."/>
        </authorList>
    </citation>
    <scope>NUCLEOTIDE SEQUENCE [LARGE SCALE GENOMIC DNA]</scope>
    <source>
        <strain evidence="9">ATCC 700542 / DSM 9946 / VI-R2</strain>
    </source>
</reference>
<dbReference type="KEGG" id="msv:Mesil_2888"/>
<dbReference type="PROSITE" id="PS00475">
    <property type="entry name" value="RIBOSOMAL_L15"/>
    <property type="match status" value="1"/>
</dbReference>
<dbReference type="SUPFAM" id="SSF52080">
    <property type="entry name" value="Ribosomal proteins L15p and L18e"/>
    <property type="match status" value="1"/>
</dbReference>
<sequence>MKLSDLRPNPGANKKKKRVARGPGSGHGKTAGRGHKGQKSRSGGLKNPARFEGGRSTLLMRLPKRGMRGQQPGEIVRVEYQVVNLGAIAGRFHSGEVTPEALAQAGLVRPGYPVKVLSSGELSAALTVSAHKFSKAAAEKIQAAGGQAVVIAPSSTEPGSEEA</sequence>
<dbReference type="GO" id="GO:0003735">
    <property type="term" value="F:structural constituent of ribosome"/>
    <property type="evidence" value="ECO:0007669"/>
    <property type="project" value="InterPro"/>
</dbReference>
<comment type="subunit">
    <text evidence="4">Part of the 50S ribosomal subunit.</text>
</comment>
<dbReference type="Gene3D" id="3.100.10.10">
    <property type="match status" value="1"/>
</dbReference>
<keyword evidence="9" id="KW-1185">Reference proteome</keyword>
<name>D7BCZ6_ALLS1</name>
<keyword evidence="4" id="KW-0694">RNA-binding</keyword>
<comment type="function">
    <text evidence="4">Binds to the 23S rRNA.</text>
</comment>
<organism evidence="8 9">
    <name type="scientific">Allomeiothermus silvanus (strain ATCC 700542 / DSM 9946 / NBRC 106475 / NCIMB 13440 / VI-R2)</name>
    <name type="common">Thermus silvanus</name>
    <dbReference type="NCBI Taxonomy" id="526227"/>
    <lineage>
        <taxon>Bacteria</taxon>
        <taxon>Thermotogati</taxon>
        <taxon>Deinococcota</taxon>
        <taxon>Deinococci</taxon>
        <taxon>Thermales</taxon>
        <taxon>Thermaceae</taxon>
        <taxon>Allomeiothermus</taxon>
    </lineage>
</organism>
<dbReference type="Proteomes" id="UP000001916">
    <property type="component" value="Chromosome"/>
</dbReference>
<evidence type="ECO:0000259" key="7">
    <source>
        <dbReference type="Pfam" id="PF00828"/>
    </source>
</evidence>
<evidence type="ECO:0000256" key="3">
    <source>
        <dbReference type="ARBA" id="ARBA00023274"/>
    </source>
</evidence>
<evidence type="ECO:0000256" key="5">
    <source>
        <dbReference type="RuleBase" id="RU003888"/>
    </source>
</evidence>
<dbReference type="AlphaFoldDB" id="D7BCZ6"/>
<dbReference type="GO" id="GO:0022625">
    <property type="term" value="C:cytosolic large ribosomal subunit"/>
    <property type="evidence" value="ECO:0007669"/>
    <property type="project" value="TreeGrafter"/>
</dbReference>